<evidence type="ECO:0000256" key="7">
    <source>
        <dbReference type="ARBA" id="ARBA00023136"/>
    </source>
</evidence>
<dbReference type="AlphaFoldDB" id="A0AAD8DSZ4"/>
<feature type="transmembrane region" description="Helical" evidence="13">
    <location>
        <begin position="121"/>
        <end position="147"/>
    </location>
</feature>
<evidence type="ECO:0000256" key="11">
    <source>
        <dbReference type="ARBA" id="ARBA00023224"/>
    </source>
</evidence>
<feature type="transmembrane region" description="Helical" evidence="13">
    <location>
        <begin position="269"/>
        <end position="287"/>
    </location>
</feature>
<evidence type="ECO:0000256" key="5">
    <source>
        <dbReference type="ARBA" id="ARBA00022989"/>
    </source>
</evidence>
<dbReference type="PANTHER" id="PTHR24243">
    <property type="entry name" value="G-PROTEIN COUPLED RECEPTOR"/>
    <property type="match status" value="1"/>
</dbReference>
<dbReference type="PRINTS" id="PR00237">
    <property type="entry name" value="GPCRRHODOPSN"/>
</dbReference>
<dbReference type="PROSITE" id="PS50262">
    <property type="entry name" value="G_PROTEIN_RECEP_F1_2"/>
    <property type="match status" value="1"/>
</dbReference>
<comment type="similarity">
    <text evidence="2 12">Belongs to the G-protein coupled receptor 1 family.</text>
</comment>
<dbReference type="PROSITE" id="PS00237">
    <property type="entry name" value="G_PROTEIN_RECEP_F1_1"/>
    <property type="match status" value="1"/>
</dbReference>
<evidence type="ECO:0000256" key="9">
    <source>
        <dbReference type="ARBA" id="ARBA00023170"/>
    </source>
</evidence>
<keyword evidence="11 12" id="KW-0807">Transducer</keyword>
<dbReference type="PANTHER" id="PTHR24243:SF208">
    <property type="entry name" value="PYROKININ-1 RECEPTOR"/>
    <property type="match status" value="1"/>
</dbReference>
<comment type="caution">
    <text evidence="15">The sequence shown here is derived from an EMBL/GenBank/DDBJ whole genome shotgun (WGS) entry which is preliminary data.</text>
</comment>
<keyword evidence="9 12" id="KW-0675">Receptor</keyword>
<evidence type="ECO:0000256" key="10">
    <source>
        <dbReference type="ARBA" id="ARBA00023180"/>
    </source>
</evidence>
<reference evidence="15" key="1">
    <citation type="submission" date="2023-03" db="EMBL/GenBank/DDBJ databases">
        <title>Chromosome-level genomes of two armyworms, Mythimna separata and Mythimna loreyi, provide insights into the biosynthesis and reception of sex pheromones.</title>
        <authorList>
            <person name="Zhao H."/>
        </authorList>
    </citation>
    <scope>NUCLEOTIDE SEQUENCE</scope>
    <source>
        <strain evidence="15">BeijingLab</strain>
        <tissue evidence="15">Pupa</tissue>
    </source>
</reference>
<dbReference type="InterPro" id="IPR017452">
    <property type="entry name" value="GPCR_Rhodpsn_7TM"/>
</dbReference>
<organism evidence="15 16">
    <name type="scientific">Mythimna separata</name>
    <name type="common">Oriental armyworm</name>
    <name type="synonym">Pseudaletia separata</name>
    <dbReference type="NCBI Taxonomy" id="271217"/>
    <lineage>
        <taxon>Eukaryota</taxon>
        <taxon>Metazoa</taxon>
        <taxon>Ecdysozoa</taxon>
        <taxon>Arthropoda</taxon>
        <taxon>Hexapoda</taxon>
        <taxon>Insecta</taxon>
        <taxon>Pterygota</taxon>
        <taxon>Neoptera</taxon>
        <taxon>Endopterygota</taxon>
        <taxon>Lepidoptera</taxon>
        <taxon>Glossata</taxon>
        <taxon>Ditrysia</taxon>
        <taxon>Noctuoidea</taxon>
        <taxon>Noctuidae</taxon>
        <taxon>Noctuinae</taxon>
        <taxon>Hadenini</taxon>
        <taxon>Mythimna</taxon>
    </lineage>
</organism>
<evidence type="ECO:0000256" key="1">
    <source>
        <dbReference type="ARBA" id="ARBA00004651"/>
    </source>
</evidence>
<protein>
    <recommendedName>
        <fullName evidence="14">G-protein coupled receptors family 1 profile domain-containing protein</fullName>
    </recommendedName>
</protein>
<keyword evidence="3" id="KW-1003">Cell membrane</keyword>
<keyword evidence="8" id="KW-1015">Disulfide bond</keyword>
<dbReference type="SUPFAM" id="SSF81321">
    <property type="entry name" value="Family A G protein-coupled receptor-like"/>
    <property type="match status" value="1"/>
</dbReference>
<dbReference type="EMBL" id="JARGEI010000013">
    <property type="protein sequence ID" value="KAJ8721552.1"/>
    <property type="molecule type" value="Genomic_DNA"/>
</dbReference>
<feature type="transmembrane region" description="Helical" evidence="13">
    <location>
        <begin position="307"/>
        <end position="326"/>
    </location>
</feature>
<sequence length="528" mass="60324">MLPTKKPNTMTTMSPISEVANLTNYTAAPVDPTVIFGPQRDPLFIVLPITIVYSVIFFTGVLGNIFTCIVIVRNKSMHTATNYYLFSLAISDLLLLISGMPQEMYSIWSKWPYVFGHSFCVIRGLAAEASTNASVLTITLFTVERYLAICHPFVSHKMSKLSRATKHVMFLWVAAVGLALPQALQFGIREHSGVTMCLQTRVIIEHSFEISTFFFFFAPMVLITVLYSLIGLKLKETNISREQSQKDFDTTMRYTHKIRRKHSQSTRRVVKMLVAVVVAFFICWAPFHAQRLVAIYGTTENHQARSPILLSVYSFLTYISGVFYYMSTCINPIFYHIMSNKFRDAFKNSMMLWCCRSSERAVAKRCSYTAMAFQRNPTSSGTVNSGNSMKNSLRNDPNIRYKIRGQDVRDRCLPTVHVCHNGRTLVSPPVHDYKTCSKHSFQQSLKEEIINNRNSYFDTAMRMANERRRPCSPVCCTYPSSPTETITVTPDAIVSNISDEKRDYSADEPEKYLKEIKLRIIQREKEYG</sequence>
<proteinExistence type="inferred from homology"/>
<keyword evidence="4 12" id="KW-0812">Transmembrane</keyword>
<keyword evidence="7 13" id="KW-0472">Membrane</keyword>
<keyword evidence="10" id="KW-0325">Glycoprotein</keyword>
<dbReference type="InterPro" id="IPR005390">
    <property type="entry name" value="NeuromedU_rcpt"/>
</dbReference>
<feature type="transmembrane region" description="Helical" evidence="13">
    <location>
        <begin position="208"/>
        <end position="232"/>
    </location>
</feature>
<gene>
    <name evidence="15" type="ORF">PYW07_002327</name>
</gene>
<name>A0AAD8DSZ4_MYTSE</name>
<dbReference type="GO" id="GO:0005886">
    <property type="term" value="C:plasma membrane"/>
    <property type="evidence" value="ECO:0007669"/>
    <property type="project" value="UniProtKB-SubCell"/>
</dbReference>
<dbReference type="Gene3D" id="1.20.1070.10">
    <property type="entry name" value="Rhodopsin 7-helix transmembrane proteins"/>
    <property type="match status" value="1"/>
</dbReference>
<feature type="transmembrane region" description="Helical" evidence="13">
    <location>
        <begin position="83"/>
        <end position="101"/>
    </location>
</feature>
<feature type="transmembrane region" description="Helical" evidence="13">
    <location>
        <begin position="168"/>
        <end position="188"/>
    </location>
</feature>
<dbReference type="Proteomes" id="UP001231518">
    <property type="component" value="Chromosome 12"/>
</dbReference>
<evidence type="ECO:0000256" key="6">
    <source>
        <dbReference type="ARBA" id="ARBA00023040"/>
    </source>
</evidence>
<evidence type="ECO:0000313" key="15">
    <source>
        <dbReference type="EMBL" id="KAJ8721552.1"/>
    </source>
</evidence>
<comment type="subcellular location">
    <subcellularLocation>
        <location evidence="1">Cell membrane</location>
        <topology evidence="1">Multi-pass membrane protein</topology>
    </subcellularLocation>
</comment>
<dbReference type="GO" id="GO:0001607">
    <property type="term" value="F:neuromedin U receptor activity"/>
    <property type="evidence" value="ECO:0007669"/>
    <property type="project" value="InterPro"/>
</dbReference>
<dbReference type="InterPro" id="IPR000276">
    <property type="entry name" value="GPCR_Rhodpsn"/>
</dbReference>
<keyword evidence="5 13" id="KW-1133">Transmembrane helix</keyword>
<evidence type="ECO:0000256" key="13">
    <source>
        <dbReference type="SAM" id="Phobius"/>
    </source>
</evidence>
<accession>A0AAD8DSZ4</accession>
<keyword evidence="6 12" id="KW-0297">G-protein coupled receptor</keyword>
<evidence type="ECO:0000313" key="16">
    <source>
        <dbReference type="Proteomes" id="UP001231518"/>
    </source>
</evidence>
<evidence type="ECO:0000256" key="12">
    <source>
        <dbReference type="RuleBase" id="RU000688"/>
    </source>
</evidence>
<keyword evidence="16" id="KW-1185">Reference proteome</keyword>
<evidence type="ECO:0000256" key="4">
    <source>
        <dbReference type="ARBA" id="ARBA00022692"/>
    </source>
</evidence>
<evidence type="ECO:0000256" key="8">
    <source>
        <dbReference type="ARBA" id="ARBA00023157"/>
    </source>
</evidence>
<dbReference type="Pfam" id="PF00001">
    <property type="entry name" value="7tm_1"/>
    <property type="match status" value="1"/>
</dbReference>
<dbReference type="PRINTS" id="PR01565">
    <property type="entry name" value="NEUROMEDINUR"/>
</dbReference>
<evidence type="ECO:0000256" key="2">
    <source>
        <dbReference type="ARBA" id="ARBA00010663"/>
    </source>
</evidence>
<feature type="transmembrane region" description="Helical" evidence="13">
    <location>
        <begin position="43"/>
        <end position="71"/>
    </location>
</feature>
<feature type="domain" description="G-protein coupled receptors family 1 profile" evidence="14">
    <location>
        <begin position="63"/>
        <end position="335"/>
    </location>
</feature>
<evidence type="ECO:0000256" key="3">
    <source>
        <dbReference type="ARBA" id="ARBA00022475"/>
    </source>
</evidence>
<evidence type="ECO:0000259" key="14">
    <source>
        <dbReference type="PROSITE" id="PS50262"/>
    </source>
</evidence>